<keyword evidence="6" id="KW-0862">Zinc</keyword>
<comment type="similarity">
    <text evidence="2">Belongs to the ZC3H14 family.</text>
</comment>
<dbReference type="InterPro" id="IPR055046">
    <property type="entry name" value="Nab2-like_Znf-CCCH"/>
</dbReference>
<dbReference type="GO" id="GO:0043488">
    <property type="term" value="P:regulation of mRNA stability"/>
    <property type="evidence" value="ECO:0007669"/>
    <property type="project" value="InterPro"/>
</dbReference>
<comment type="subcellular location">
    <subcellularLocation>
        <location evidence="1">Nucleus</location>
    </subcellularLocation>
</comment>
<feature type="compositionally biased region" description="Basic residues" evidence="8">
    <location>
        <begin position="292"/>
        <end position="302"/>
    </location>
</feature>
<dbReference type="Gene3D" id="4.10.1000.40">
    <property type="match status" value="1"/>
</dbReference>
<keyword evidence="3" id="KW-0479">Metal-binding</keyword>
<dbReference type="Gene3D" id="4.10.1000.30">
    <property type="match status" value="1"/>
</dbReference>
<dbReference type="GO" id="GO:0005634">
    <property type="term" value="C:nucleus"/>
    <property type="evidence" value="ECO:0007669"/>
    <property type="project" value="UniProtKB-SubCell"/>
</dbReference>
<name>A0A9P9BN93_9PEZI</name>
<dbReference type="GO" id="GO:0005737">
    <property type="term" value="C:cytoplasm"/>
    <property type="evidence" value="ECO:0007669"/>
    <property type="project" value="TreeGrafter"/>
</dbReference>
<dbReference type="Pfam" id="PF14608">
    <property type="entry name" value="zf-CCCH_2"/>
    <property type="match status" value="4"/>
</dbReference>
<dbReference type="GO" id="GO:0008270">
    <property type="term" value="F:zinc ion binding"/>
    <property type="evidence" value="ECO:0007669"/>
    <property type="project" value="UniProtKB-KW"/>
</dbReference>
<comment type="caution">
    <text evidence="10">The sequence shown here is derived from an EMBL/GenBank/DDBJ whole genome shotgun (WGS) entry which is preliminary data.</text>
</comment>
<reference evidence="10" key="1">
    <citation type="journal article" date="2021" name="Nat. Commun.">
        <title>Genetic determinants of endophytism in the Arabidopsis root mycobiome.</title>
        <authorList>
            <person name="Mesny F."/>
            <person name="Miyauchi S."/>
            <person name="Thiergart T."/>
            <person name="Pickel B."/>
            <person name="Atanasova L."/>
            <person name="Karlsson M."/>
            <person name="Huettel B."/>
            <person name="Barry K.W."/>
            <person name="Haridas S."/>
            <person name="Chen C."/>
            <person name="Bauer D."/>
            <person name="Andreopoulos W."/>
            <person name="Pangilinan J."/>
            <person name="LaButti K."/>
            <person name="Riley R."/>
            <person name="Lipzen A."/>
            <person name="Clum A."/>
            <person name="Drula E."/>
            <person name="Henrissat B."/>
            <person name="Kohler A."/>
            <person name="Grigoriev I.V."/>
            <person name="Martin F.M."/>
            <person name="Hacquard S."/>
        </authorList>
    </citation>
    <scope>NUCLEOTIDE SEQUENCE</scope>
    <source>
        <strain evidence="10">MPI-CAGE-CH-0230</strain>
    </source>
</reference>
<evidence type="ECO:0000313" key="11">
    <source>
        <dbReference type="Proteomes" id="UP000756346"/>
    </source>
</evidence>
<dbReference type="OrthoDB" id="438553at2759"/>
<proteinExistence type="inferred from homology"/>
<evidence type="ECO:0000256" key="4">
    <source>
        <dbReference type="ARBA" id="ARBA00022737"/>
    </source>
</evidence>
<feature type="region of interest" description="Disordered" evidence="8">
    <location>
        <begin position="179"/>
        <end position="201"/>
    </location>
</feature>
<accession>A0A9P9BN93</accession>
<feature type="compositionally biased region" description="Low complexity" evidence="8">
    <location>
        <begin position="268"/>
        <end position="277"/>
    </location>
</feature>
<evidence type="ECO:0000256" key="2">
    <source>
        <dbReference type="ARBA" id="ARBA00008423"/>
    </source>
</evidence>
<organism evidence="10 11">
    <name type="scientific">Microdochium trichocladiopsis</name>
    <dbReference type="NCBI Taxonomy" id="1682393"/>
    <lineage>
        <taxon>Eukaryota</taxon>
        <taxon>Fungi</taxon>
        <taxon>Dikarya</taxon>
        <taxon>Ascomycota</taxon>
        <taxon>Pezizomycotina</taxon>
        <taxon>Sordariomycetes</taxon>
        <taxon>Xylariomycetidae</taxon>
        <taxon>Xylariales</taxon>
        <taxon>Microdochiaceae</taxon>
        <taxon>Microdochium</taxon>
    </lineage>
</organism>
<dbReference type="FunFam" id="1.10.340.40:FF:000001">
    <property type="entry name" value="Nuclear polyadenylated RNA-binding protein nab2"/>
    <property type="match status" value="1"/>
</dbReference>
<dbReference type="GO" id="GO:0008143">
    <property type="term" value="F:poly(A) binding"/>
    <property type="evidence" value="ECO:0007669"/>
    <property type="project" value="InterPro"/>
</dbReference>
<dbReference type="Proteomes" id="UP000756346">
    <property type="component" value="Unassembled WGS sequence"/>
</dbReference>
<dbReference type="FunFam" id="4.10.1000.40:FF:000002">
    <property type="entry name" value="Nuclear polyadenylated RNA-binding protein Nab2"/>
    <property type="match status" value="1"/>
</dbReference>
<feature type="region of interest" description="Disordered" evidence="8">
    <location>
        <begin position="121"/>
        <end position="149"/>
    </location>
</feature>
<dbReference type="FunFam" id="4.10.1000.30:FF:000002">
    <property type="entry name" value="Nuclear polyadenylated RNA-binding protein Nab2"/>
    <property type="match status" value="1"/>
</dbReference>
<evidence type="ECO:0000256" key="1">
    <source>
        <dbReference type="ARBA" id="ARBA00004123"/>
    </source>
</evidence>
<evidence type="ECO:0000256" key="6">
    <source>
        <dbReference type="ARBA" id="ARBA00022833"/>
    </source>
</evidence>
<evidence type="ECO:0000256" key="5">
    <source>
        <dbReference type="ARBA" id="ARBA00022771"/>
    </source>
</evidence>
<protein>
    <recommendedName>
        <fullName evidence="9">Nab2-like CCCH zinc finger domain-containing protein</fullName>
    </recommendedName>
</protein>
<evidence type="ECO:0000313" key="10">
    <source>
        <dbReference type="EMBL" id="KAH7027488.1"/>
    </source>
</evidence>
<dbReference type="Pfam" id="PF22683">
    <property type="entry name" value="Nab2-like_zf-CCCH"/>
    <property type="match status" value="1"/>
</dbReference>
<evidence type="ECO:0000256" key="8">
    <source>
        <dbReference type="SAM" id="MobiDB-lite"/>
    </source>
</evidence>
<feature type="domain" description="Nab2-like CCCH zinc finger" evidence="9">
    <location>
        <begin position="442"/>
        <end position="461"/>
    </location>
</feature>
<evidence type="ECO:0000256" key="3">
    <source>
        <dbReference type="ARBA" id="ARBA00022723"/>
    </source>
</evidence>
<dbReference type="InterPro" id="IPR043094">
    <property type="entry name" value="Nab2/ZC3H14_N_sf"/>
</dbReference>
<evidence type="ECO:0000256" key="7">
    <source>
        <dbReference type="ARBA" id="ARBA00023242"/>
    </source>
</evidence>
<dbReference type="InterPro" id="IPR040366">
    <property type="entry name" value="Nab2/ZC3H14"/>
</dbReference>
<gene>
    <name evidence="10" type="ORF">B0I36DRAFT_385489</name>
</gene>
<dbReference type="PANTHER" id="PTHR14738">
    <property type="entry name" value="ZINC FINGER CCCH DOMAIN-CONTAINING PROTEIN 14"/>
    <property type="match status" value="1"/>
</dbReference>
<dbReference type="Gene3D" id="1.10.340.40">
    <property type="entry name" value="Nuclear abundant poly(A) RNA-bind protein 2, N-terminal domain"/>
    <property type="match status" value="1"/>
</dbReference>
<keyword evidence="4" id="KW-0677">Repeat</keyword>
<dbReference type="PANTHER" id="PTHR14738:SF29">
    <property type="entry name" value="ZINC FINGER CCCH DOMAIN-CONTAINING PROTEIN 14"/>
    <property type="match status" value="1"/>
</dbReference>
<feature type="region of interest" description="Disordered" evidence="8">
    <location>
        <begin position="268"/>
        <end position="329"/>
    </location>
</feature>
<keyword evidence="7" id="KW-0539">Nucleus</keyword>
<feature type="compositionally biased region" description="Low complexity" evidence="8">
    <location>
        <begin position="306"/>
        <end position="317"/>
    </location>
</feature>
<evidence type="ECO:0000259" key="9">
    <source>
        <dbReference type="Pfam" id="PF22683"/>
    </source>
</evidence>
<dbReference type="AlphaFoldDB" id="A0A9P9BN93"/>
<keyword evidence="11" id="KW-1185">Reference proteome</keyword>
<dbReference type="RefSeq" id="XP_046010287.1">
    <property type="nucleotide sequence ID" value="XM_046161068.1"/>
</dbReference>
<keyword evidence="5" id="KW-0863">Zinc-finger</keyword>
<sequence length="510" mass="54546">MAIEIAMNTPLADALNAAIQPKLVEVGWGTGGADDGALTEYILLMLVNGKNQDQIAAELAGDLLGLSPDDPGARDFSQWLFQQIETLNAQINGPQTQTGDAGTGADNANAMDDDINMGDMGNSNDGSAMPNAPTGPKSMRSGNGNMRGGRDKRMFGQMNKAMDRTHDSVLHRVRNTGNERINSHGRGAPSGPRGAMGGRGGNRMNNNRMAGLAAGLNNMNQGMPGMPGMPTPQGMNGMGDANWMMQGNSQDQIFNLLQQQNQMMAALQQQLAQTQQQGRGGHGRSLFDRTNRGRGRGGRHNGGHGSHQSQNGSASGEGAEGEDVEMGQKREVNPETSVCKYNLACTNSNCKFAHQSPAAPPNVTIDVNDVCSFGAACKNFKCVGRHPSPATKRAHQSEQECKFYPNCSNPKCPFKHPDMPPCRNGGDCSVEGCKFTHLQTMCKFKPCTNRYCPYKHEEGQRGTFQDKVWTADGSKGHVSNRAYVAEGGSEELVKPEGAQAETQAMDEGIA</sequence>
<dbReference type="EMBL" id="JAGTJQ010000007">
    <property type="protein sequence ID" value="KAH7027488.1"/>
    <property type="molecule type" value="Genomic_DNA"/>
</dbReference>
<dbReference type="GeneID" id="70190614"/>